<evidence type="ECO:0000313" key="1">
    <source>
        <dbReference type="EMBL" id="KAH9695916.1"/>
    </source>
</evidence>
<keyword evidence="1" id="KW-0647">Proteasome</keyword>
<gene>
    <name evidence="1" type="ORF">KPL71_022964</name>
</gene>
<dbReference type="EMBL" id="CM039177">
    <property type="protein sequence ID" value="KAH9695916.1"/>
    <property type="molecule type" value="Genomic_DNA"/>
</dbReference>
<dbReference type="Proteomes" id="UP000829398">
    <property type="component" value="Chromosome 8"/>
</dbReference>
<keyword evidence="2" id="KW-1185">Reference proteome</keyword>
<sequence length="288" mass="31561">MVNQTVSLIIIHAALETDSSKGMEDITPALSIGNVGQLAVDLLVSSTGAETVGYLDDQFVLPCVGNDAYRPSPRGDLALPLQAYESSSSGLTLIQQRSPVVKGMMVEYAKNLADFAAASGNKHVVVLSALDFGRLQRIDMSSGPQIYYLSSTSVNGTDDYCEQLGWKRLQEYHPAQRGWKYLSSLAEGDVGDENNFAFEDDLEEEDYYPSLPFAALFSCFKARGLKVTCLLCYCSEGDNMADAFNLADAACKFLRLNPDNVRGDDAEKWTVPFSWMTVYGPPPDMSMF</sequence>
<name>A0ACB8IHP0_CITSI</name>
<protein>
    <submittedName>
        <fullName evidence="1">Proteasome assembly chaperone 2</fullName>
    </submittedName>
</protein>
<reference evidence="2" key="1">
    <citation type="journal article" date="2023" name="Hortic. Res.">
        <title>A chromosome-level phased genome enabling allele-level studies in sweet orange: a case study on citrus Huanglongbing tolerance.</title>
        <authorList>
            <person name="Wu B."/>
            <person name="Yu Q."/>
            <person name="Deng Z."/>
            <person name="Duan Y."/>
            <person name="Luo F."/>
            <person name="Gmitter F. Jr."/>
        </authorList>
    </citation>
    <scope>NUCLEOTIDE SEQUENCE [LARGE SCALE GENOMIC DNA]</scope>
    <source>
        <strain evidence="2">cv. Valencia</strain>
    </source>
</reference>
<proteinExistence type="predicted"/>
<evidence type="ECO:0000313" key="2">
    <source>
        <dbReference type="Proteomes" id="UP000829398"/>
    </source>
</evidence>
<organism evidence="1 2">
    <name type="scientific">Citrus sinensis</name>
    <name type="common">Sweet orange</name>
    <name type="synonym">Citrus aurantium var. sinensis</name>
    <dbReference type="NCBI Taxonomy" id="2711"/>
    <lineage>
        <taxon>Eukaryota</taxon>
        <taxon>Viridiplantae</taxon>
        <taxon>Streptophyta</taxon>
        <taxon>Embryophyta</taxon>
        <taxon>Tracheophyta</taxon>
        <taxon>Spermatophyta</taxon>
        <taxon>Magnoliopsida</taxon>
        <taxon>eudicotyledons</taxon>
        <taxon>Gunneridae</taxon>
        <taxon>Pentapetalae</taxon>
        <taxon>rosids</taxon>
        <taxon>malvids</taxon>
        <taxon>Sapindales</taxon>
        <taxon>Rutaceae</taxon>
        <taxon>Aurantioideae</taxon>
        <taxon>Citrus</taxon>
    </lineage>
</organism>
<accession>A0ACB8IHP0</accession>
<comment type="caution">
    <text evidence="1">The sequence shown here is derived from an EMBL/GenBank/DDBJ whole genome shotgun (WGS) entry which is preliminary data.</text>
</comment>